<feature type="transmembrane region" description="Helical" evidence="7">
    <location>
        <begin position="203"/>
        <end position="225"/>
    </location>
</feature>
<keyword evidence="6 7" id="KW-0472">Membrane</keyword>
<comment type="subcellular location">
    <subcellularLocation>
        <location evidence="1 7">Cell membrane</location>
        <topology evidence="1 7">Multi-pass membrane protein</topology>
    </subcellularLocation>
</comment>
<comment type="similarity">
    <text evidence="7">Belongs to the binding-protein-dependent transport system permease family.</text>
</comment>
<feature type="domain" description="ABC transmembrane type-1" evidence="8">
    <location>
        <begin position="74"/>
        <end position="254"/>
    </location>
</feature>
<keyword evidence="5 7" id="KW-1133">Transmembrane helix</keyword>
<dbReference type="EMBL" id="NSKC01000008">
    <property type="protein sequence ID" value="PAU82898.1"/>
    <property type="molecule type" value="Genomic_DNA"/>
</dbReference>
<feature type="transmembrane region" description="Helical" evidence="7">
    <location>
        <begin position="78"/>
        <end position="102"/>
    </location>
</feature>
<dbReference type="SUPFAM" id="SSF161098">
    <property type="entry name" value="MetI-like"/>
    <property type="match status" value="1"/>
</dbReference>
<evidence type="ECO:0000256" key="4">
    <source>
        <dbReference type="ARBA" id="ARBA00022692"/>
    </source>
</evidence>
<evidence type="ECO:0000256" key="2">
    <source>
        <dbReference type="ARBA" id="ARBA00022448"/>
    </source>
</evidence>
<keyword evidence="3" id="KW-1003">Cell membrane</keyword>
<dbReference type="InterPro" id="IPR000515">
    <property type="entry name" value="MetI-like"/>
</dbReference>
<feature type="transmembrane region" description="Helical" evidence="7">
    <location>
        <begin position="47"/>
        <end position="66"/>
    </location>
</feature>
<dbReference type="GO" id="GO:0010438">
    <property type="term" value="P:cellular response to sulfur starvation"/>
    <property type="evidence" value="ECO:0007669"/>
    <property type="project" value="TreeGrafter"/>
</dbReference>
<gene>
    <name evidence="9" type="ORF">CK500_12255</name>
</gene>
<dbReference type="PANTHER" id="PTHR30151">
    <property type="entry name" value="ALKANE SULFONATE ABC TRANSPORTER-RELATED, MEMBRANE SUBUNIT"/>
    <property type="match status" value="1"/>
</dbReference>
<reference evidence="9 10" key="1">
    <citation type="submission" date="2017-08" db="EMBL/GenBank/DDBJ databases">
        <title>The strain WRN001 was isolated from Binhai saline alkaline soil, Tianjin, China.</title>
        <authorList>
            <person name="Liu D."/>
            <person name="Zhang G."/>
        </authorList>
    </citation>
    <scope>NUCLEOTIDE SEQUENCE [LARGE SCALE GENOMIC DNA]</scope>
    <source>
        <strain evidence="9 10">WN019</strain>
    </source>
</reference>
<evidence type="ECO:0000256" key="5">
    <source>
        <dbReference type="ARBA" id="ARBA00022989"/>
    </source>
</evidence>
<evidence type="ECO:0000256" key="3">
    <source>
        <dbReference type="ARBA" id="ARBA00022475"/>
    </source>
</evidence>
<dbReference type="Proteomes" id="UP000218083">
    <property type="component" value="Unassembled WGS sequence"/>
</dbReference>
<dbReference type="GO" id="GO:0055085">
    <property type="term" value="P:transmembrane transport"/>
    <property type="evidence" value="ECO:0007669"/>
    <property type="project" value="InterPro"/>
</dbReference>
<evidence type="ECO:0000256" key="1">
    <source>
        <dbReference type="ARBA" id="ARBA00004651"/>
    </source>
</evidence>
<comment type="caution">
    <text evidence="9">The sequence shown here is derived from an EMBL/GenBank/DDBJ whole genome shotgun (WGS) entry which is preliminary data.</text>
</comment>
<feature type="transmembrane region" description="Helical" evidence="7">
    <location>
        <begin position="231"/>
        <end position="250"/>
    </location>
</feature>
<keyword evidence="10" id="KW-1185">Reference proteome</keyword>
<keyword evidence="4 7" id="KW-0812">Transmembrane</keyword>
<organism evidence="9 10">
    <name type="scientific">Halorubrum salipaludis</name>
    <dbReference type="NCBI Taxonomy" id="2032630"/>
    <lineage>
        <taxon>Archaea</taxon>
        <taxon>Methanobacteriati</taxon>
        <taxon>Methanobacteriota</taxon>
        <taxon>Stenosarchaea group</taxon>
        <taxon>Halobacteria</taxon>
        <taxon>Halobacteriales</taxon>
        <taxon>Haloferacaceae</taxon>
        <taxon>Halorubrum</taxon>
    </lineage>
</organism>
<proteinExistence type="inferred from homology"/>
<dbReference type="InterPro" id="IPR035906">
    <property type="entry name" value="MetI-like_sf"/>
</dbReference>
<dbReference type="GO" id="GO:0005886">
    <property type="term" value="C:plasma membrane"/>
    <property type="evidence" value="ECO:0007669"/>
    <property type="project" value="UniProtKB-SubCell"/>
</dbReference>
<dbReference type="PANTHER" id="PTHR30151:SF25">
    <property type="entry name" value="TAURINE TRANSPORT SYSTEM PERMEASE PROTEIN TAUC"/>
    <property type="match status" value="1"/>
</dbReference>
<feature type="transmembrane region" description="Helical" evidence="7">
    <location>
        <begin position="122"/>
        <end position="149"/>
    </location>
</feature>
<dbReference type="Gene3D" id="1.10.3720.10">
    <property type="entry name" value="MetI-like"/>
    <property type="match status" value="1"/>
</dbReference>
<sequence length="264" mass="28602">MSPRTMATRDRRRSGSELVGEGGRLLPAVGLLGGLAVWWTVTALGSGIITNFAPAATFAVLAELVASPSFYDHVLVSVYRFAVALGLCLTVGLPVGIVVGYFKAAERATTVLFQFMRMISPLAWFPIAIIVFGVGTRSAVFVMFMAGLWPIVLNTAHGIATIDDDWITVGESLGGDTRALLRRVVVPAVIPDMLTGIRLSIGILWIILVPAEMLGVNTGLGYLILDARDRFSYAEIPAIMLVIGFIGFWLDLSVRRLHARWNWG</sequence>
<dbReference type="AlphaFoldDB" id="A0A2A2FD60"/>
<evidence type="ECO:0000256" key="6">
    <source>
        <dbReference type="ARBA" id="ARBA00023136"/>
    </source>
</evidence>
<keyword evidence="2 7" id="KW-0813">Transport</keyword>
<name>A0A2A2FD60_9EURY</name>
<accession>A0A2A2FD60</accession>
<protein>
    <submittedName>
        <fullName evidence="9">ABC transporter permease</fullName>
    </submittedName>
</protein>
<dbReference type="Pfam" id="PF00528">
    <property type="entry name" value="BPD_transp_1"/>
    <property type="match status" value="1"/>
</dbReference>
<evidence type="ECO:0000313" key="10">
    <source>
        <dbReference type="Proteomes" id="UP000218083"/>
    </source>
</evidence>
<evidence type="ECO:0000256" key="7">
    <source>
        <dbReference type="RuleBase" id="RU363032"/>
    </source>
</evidence>
<dbReference type="CDD" id="cd06261">
    <property type="entry name" value="TM_PBP2"/>
    <property type="match status" value="1"/>
</dbReference>
<dbReference type="PROSITE" id="PS50928">
    <property type="entry name" value="ABC_TM1"/>
    <property type="match status" value="1"/>
</dbReference>
<feature type="transmembrane region" description="Helical" evidence="7">
    <location>
        <begin position="21"/>
        <end position="41"/>
    </location>
</feature>
<evidence type="ECO:0000313" key="9">
    <source>
        <dbReference type="EMBL" id="PAU82898.1"/>
    </source>
</evidence>
<evidence type="ECO:0000259" key="8">
    <source>
        <dbReference type="PROSITE" id="PS50928"/>
    </source>
</evidence>